<sequence length="73" mass="7866">MDDDDVLRRLRRAAEAHTGAVRDMARFIEGFDGAPDAAALAEYAGLLAREEATRAERQDLLAALGLEAPSVEP</sequence>
<evidence type="ECO:0000313" key="1">
    <source>
        <dbReference type="EMBL" id="GFJ84317.1"/>
    </source>
</evidence>
<keyword evidence="2" id="KW-1185">Reference proteome</keyword>
<protein>
    <submittedName>
        <fullName evidence="1">Uncharacterized protein</fullName>
    </submittedName>
</protein>
<dbReference type="Proteomes" id="UP000482800">
    <property type="component" value="Unassembled WGS sequence"/>
</dbReference>
<dbReference type="RefSeq" id="WP_173067972.1">
    <property type="nucleotide sequence ID" value="NZ_BAABGO010000039.1"/>
</dbReference>
<organism evidence="1 2">
    <name type="scientific">Phytohabitans houttuyneae</name>
    <dbReference type="NCBI Taxonomy" id="1076126"/>
    <lineage>
        <taxon>Bacteria</taxon>
        <taxon>Bacillati</taxon>
        <taxon>Actinomycetota</taxon>
        <taxon>Actinomycetes</taxon>
        <taxon>Micromonosporales</taxon>
        <taxon>Micromonosporaceae</taxon>
    </lineage>
</organism>
<comment type="caution">
    <text evidence="1">The sequence shown here is derived from an EMBL/GenBank/DDBJ whole genome shotgun (WGS) entry which is preliminary data.</text>
</comment>
<proteinExistence type="predicted"/>
<gene>
    <name evidence="1" type="ORF">Phou_084970</name>
</gene>
<accession>A0A6V8KR86</accession>
<name>A0A6V8KR86_9ACTN</name>
<dbReference type="EMBL" id="BLPF01000003">
    <property type="protein sequence ID" value="GFJ84317.1"/>
    <property type="molecule type" value="Genomic_DNA"/>
</dbReference>
<reference evidence="1 2" key="2">
    <citation type="submission" date="2020-03" db="EMBL/GenBank/DDBJ databases">
        <authorList>
            <person name="Ichikawa N."/>
            <person name="Kimura A."/>
            <person name="Kitahashi Y."/>
            <person name="Uohara A."/>
        </authorList>
    </citation>
    <scope>NUCLEOTIDE SEQUENCE [LARGE SCALE GENOMIC DNA]</scope>
    <source>
        <strain evidence="1 2">NBRC 108639</strain>
    </source>
</reference>
<dbReference type="AlphaFoldDB" id="A0A6V8KR86"/>
<evidence type="ECO:0000313" key="2">
    <source>
        <dbReference type="Proteomes" id="UP000482800"/>
    </source>
</evidence>
<reference evidence="1 2" key="1">
    <citation type="submission" date="2020-03" db="EMBL/GenBank/DDBJ databases">
        <title>Whole genome shotgun sequence of Phytohabitans houttuyneae NBRC 108639.</title>
        <authorList>
            <person name="Komaki H."/>
            <person name="Tamura T."/>
        </authorList>
    </citation>
    <scope>NUCLEOTIDE SEQUENCE [LARGE SCALE GENOMIC DNA]</scope>
    <source>
        <strain evidence="1 2">NBRC 108639</strain>
    </source>
</reference>